<proteinExistence type="predicted"/>
<sequence>MRHGRSEGAPKILSWVWRDRPVAEASAGAPWAFYLERRRFDSTDLFVVTCVALGGETWKEHIWRGRGWVGDGLSGVSWRLLERFCSSPAGWRGSTSLPPLGRASQSLSPCEARTTSGGFRTILHFNNPLAPWFPSGDGTRDLTIRNELVRLIDNVPKGSVIRGTYALADNELAIPAALVRAQNRGQVSIDGGEGVPAAGSAARLQLDQITQKKVCPSTAGCISSNAGGDTSTTTYVVWVGSYNMTNGPDGNAGFNNSMATKISTTSSGIIWRTVMP</sequence>
<evidence type="ECO:0000313" key="2">
    <source>
        <dbReference type="Proteomes" id="UP000032702"/>
    </source>
</evidence>
<evidence type="ECO:0000313" key="1">
    <source>
        <dbReference type="EMBL" id="EAU64777.1"/>
    </source>
</evidence>
<comment type="caution">
    <text evidence="1">The sequence shown here is derived from an EMBL/GenBank/DDBJ whole genome shotgun (WGS) entry which is preliminary data.</text>
</comment>
<organism evidence="1 2">
    <name type="scientific">Stigmatella aurantiaca (strain DW4/3-1)</name>
    <dbReference type="NCBI Taxonomy" id="378806"/>
    <lineage>
        <taxon>Bacteria</taxon>
        <taxon>Pseudomonadati</taxon>
        <taxon>Myxococcota</taxon>
        <taxon>Myxococcia</taxon>
        <taxon>Myxococcales</taxon>
        <taxon>Cystobacterineae</taxon>
        <taxon>Archangiaceae</taxon>
        <taxon>Stigmatella</taxon>
    </lineage>
</organism>
<gene>
    <name evidence="1" type="ORF">STIAU_0405</name>
</gene>
<reference evidence="1 2" key="1">
    <citation type="submission" date="2006-04" db="EMBL/GenBank/DDBJ databases">
        <authorList>
            <person name="Nierman W.C."/>
        </authorList>
    </citation>
    <scope>NUCLEOTIDE SEQUENCE [LARGE SCALE GENOMIC DNA]</scope>
    <source>
        <strain evidence="1 2">DW4/3-1</strain>
    </source>
</reference>
<dbReference type="Proteomes" id="UP000032702">
    <property type="component" value="Unassembled WGS sequence"/>
</dbReference>
<name>Q08WB7_STIAD</name>
<dbReference type="EMBL" id="AAMD01000103">
    <property type="protein sequence ID" value="EAU64777.1"/>
    <property type="molecule type" value="Genomic_DNA"/>
</dbReference>
<accession>Q08WB7</accession>
<protein>
    <submittedName>
        <fullName evidence="1">Uncharacterized protein</fullName>
    </submittedName>
</protein>
<dbReference type="AlphaFoldDB" id="Q08WB7"/>